<evidence type="ECO:0000313" key="5">
    <source>
        <dbReference type="Proteomes" id="UP000182660"/>
    </source>
</evidence>
<organism evidence="4 6">
    <name type="scientific">Moritella viscosa</name>
    <dbReference type="NCBI Taxonomy" id="80854"/>
    <lineage>
        <taxon>Bacteria</taxon>
        <taxon>Pseudomonadati</taxon>
        <taxon>Pseudomonadota</taxon>
        <taxon>Gammaproteobacteria</taxon>
        <taxon>Alteromonadales</taxon>
        <taxon>Moritellaceae</taxon>
        <taxon>Moritella</taxon>
    </lineage>
</organism>
<name>A0A1L0BD82_9GAMM</name>
<accession>A0A1L0BD82</accession>
<evidence type="ECO:0000313" key="6">
    <source>
        <dbReference type="Proteomes" id="UP000183794"/>
    </source>
</evidence>
<dbReference type="EMBL" id="FPLJ01000099">
    <property type="protein sequence ID" value="SGZ00472.1"/>
    <property type="molecule type" value="Genomic_DNA"/>
</dbReference>
<feature type="region of interest" description="Disordered" evidence="2">
    <location>
        <begin position="335"/>
        <end position="358"/>
    </location>
</feature>
<feature type="region of interest" description="Disordered" evidence="2">
    <location>
        <begin position="474"/>
        <end position="496"/>
    </location>
</feature>
<keyword evidence="1" id="KW-0175">Coiled coil</keyword>
<dbReference type="Proteomes" id="UP000182660">
    <property type="component" value="Unassembled WGS sequence"/>
</dbReference>
<evidence type="ECO:0000256" key="2">
    <source>
        <dbReference type="SAM" id="MobiDB-lite"/>
    </source>
</evidence>
<protein>
    <submittedName>
        <fullName evidence="4">Uncharacterized protein</fullName>
    </submittedName>
</protein>
<dbReference type="AlphaFoldDB" id="A0A1L0BD82"/>
<sequence length="496" mass="57872">MTKQRLYHSQFNHRGFEITKAAKSRAHNCRAKIALEMLHGKPVFLKEICSPDLIKNNFVFVSDDENNLKRFDPENGDQLFDTITKELAEEKKEYLEKINNAYSDSNKAELSDGRAKAKASLKRYADGSQDLEKEFWQGIIKKLGSEEIDPENEILNLKNTTDGKIKRFNQKVKRLKELEKYNPLLGVKSRNTEFTVFSKEILYKIPDDSKLSIKPIDFANFANQMNKKLFPDFRVTYLSIHCDEDPDNAHAHCEFSGLNLKTKEMDIQHQLFLNLEKQLKLQKKPFPFAGRSYNDLSNTEENNEVKEFGEIYQTFIFAEMNKYLQKKGYDAKLEKRTEQEKKEQNKDFLKQKASTQDREFTRANKLKEQADQAKIEAVKNIKKKNSSEKKLVETEKKLVSKNEELEQTNEKIKEAYQELSGIEKLTVNAKSALKAAMDFADNPRLQRLLDYKENFQKIRDDAIAEQIKTQSIRVQPNVEQENQIKKNSRRGRGNRI</sequence>
<dbReference type="Proteomes" id="UP000183794">
    <property type="component" value="Unassembled WGS sequence"/>
</dbReference>
<dbReference type="EMBL" id="FPLD01000119">
    <property type="protein sequence ID" value="SGZ15142.1"/>
    <property type="molecule type" value="Genomic_DNA"/>
</dbReference>
<feature type="coiled-coil region" evidence="1">
    <location>
        <begin position="363"/>
        <end position="425"/>
    </location>
</feature>
<evidence type="ECO:0000313" key="3">
    <source>
        <dbReference type="EMBL" id="SGZ00472.1"/>
    </source>
</evidence>
<evidence type="ECO:0000313" key="4">
    <source>
        <dbReference type="EMBL" id="SGZ15142.1"/>
    </source>
</evidence>
<dbReference type="RefSeq" id="WP_075518432.1">
    <property type="nucleotide sequence ID" value="NZ_CAWRCN010000039.1"/>
</dbReference>
<proteinExistence type="predicted"/>
<keyword evidence="5" id="KW-1185">Reference proteome</keyword>
<reference evidence="4 6" key="1">
    <citation type="submission" date="2016-11" db="EMBL/GenBank/DDBJ databases">
        <authorList>
            <person name="Jaros S."/>
            <person name="Januszkiewicz K."/>
            <person name="Wedrychowicz H."/>
        </authorList>
    </citation>
    <scope>NUCLEOTIDE SEQUENCE [LARGE SCALE GENOMIC DNA]</scope>
    <source>
        <strain evidence="4">NVI 5450</strain>
    </source>
</reference>
<feature type="compositionally biased region" description="Basic residues" evidence="2">
    <location>
        <begin position="486"/>
        <end position="496"/>
    </location>
</feature>
<evidence type="ECO:0000256" key="1">
    <source>
        <dbReference type="SAM" id="Coils"/>
    </source>
</evidence>
<reference evidence="3 5" key="2">
    <citation type="submission" date="2016-11" db="EMBL/GenBank/DDBJ databases">
        <authorList>
            <person name="Klemetsen T."/>
        </authorList>
    </citation>
    <scope>NUCLEOTIDE SEQUENCE [LARGE SCALE GENOMIC DNA]</scope>
    <source>
        <strain evidence="3">MT 2528</strain>
    </source>
</reference>
<gene>
    <name evidence="3" type="ORF">MT2528_4033</name>
    <name evidence="4" type="ORF">NVI5450_4137</name>
</gene>